<dbReference type="Pfam" id="PF06013">
    <property type="entry name" value="WXG100"/>
    <property type="match status" value="1"/>
</dbReference>
<dbReference type="InterPro" id="IPR010310">
    <property type="entry name" value="T7SS_ESAT-6-like"/>
</dbReference>
<dbReference type="Gene3D" id="1.10.287.1060">
    <property type="entry name" value="ESAT-6-like"/>
    <property type="match status" value="1"/>
</dbReference>
<accession>A0A6J7HMX8</accession>
<dbReference type="AlphaFoldDB" id="A0A6J7HMX8"/>
<reference evidence="1" key="1">
    <citation type="submission" date="2020-05" db="EMBL/GenBank/DDBJ databases">
        <authorList>
            <person name="Chiriac C."/>
            <person name="Salcher M."/>
            <person name="Ghai R."/>
            <person name="Kavagutti S V."/>
        </authorList>
    </citation>
    <scope>NUCLEOTIDE SEQUENCE</scope>
</reference>
<dbReference type="EMBL" id="CAFBMW010000004">
    <property type="protein sequence ID" value="CAB4921314.1"/>
    <property type="molecule type" value="Genomic_DNA"/>
</dbReference>
<sequence>MILSGNLSLDRAAHAAASSSMSARLAELDQRRRAAATTVDALLASWRGDAATHFSSRWQEWDGAATDVVDALSALLGAIDLARRDLEASDTGTAARGDQLTGRLG</sequence>
<evidence type="ECO:0000313" key="1">
    <source>
        <dbReference type="EMBL" id="CAB4921314.1"/>
    </source>
</evidence>
<protein>
    <submittedName>
        <fullName evidence="1">Unannotated protein</fullName>
    </submittedName>
</protein>
<gene>
    <name evidence="1" type="ORF">UFOPK3662_00628</name>
</gene>
<dbReference type="SUPFAM" id="SSF140453">
    <property type="entry name" value="EsxAB dimer-like"/>
    <property type="match status" value="1"/>
</dbReference>
<name>A0A6J7HMX8_9ZZZZ</name>
<dbReference type="InterPro" id="IPR036689">
    <property type="entry name" value="ESAT-6-like_sf"/>
</dbReference>
<organism evidence="1">
    <name type="scientific">freshwater metagenome</name>
    <dbReference type="NCBI Taxonomy" id="449393"/>
    <lineage>
        <taxon>unclassified sequences</taxon>
        <taxon>metagenomes</taxon>
        <taxon>ecological metagenomes</taxon>
    </lineage>
</organism>
<proteinExistence type="predicted"/>